<reference evidence="3" key="1">
    <citation type="journal article" date="2022" name="Microb. Genom.">
        <title>A global pangenome for the wheat fungal pathogen Pyrenophora tritici-repentis and prediction of effector protein structural homology.</title>
        <authorList>
            <person name="Moolhuijzen P.M."/>
            <person name="See P.T."/>
            <person name="Shi G."/>
            <person name="Powell H.R."/>
            <person name="Cockram J."/>
            <person name="Jorgensen L.N."/>
            <person name="Benslimane H."/>
            <person name="Strelkov S.E."/>
            <person name="Turner J."/>
            <person name="Liu Z."/>
            <person name="Moffat C.S."/>
        </authorList>
    </citation>
    <scope>NUCLEOTIDE SEQUENCE [LARGE SCALE GENOMIC DNA]</scope>
</reference>
<organism evidence="2 3">
    <name type="scientific">Pyrenophora tritici-repentis</name>
    <dbReference type="NCBI Taxonomy" id="45151"/>
    <lineage>
        <taxon>Eukaryota</taxon>
        <taxon>Fungi</taxon>
        <taxon>Dikarya</taxon>
        <taxon>Ascomycota</taxon>
        <taxon>Pezizomycotina</taxon>
        <taxon>Dothideomycetes</taxon>
        <taxon>Pleosporomycetidae</taxon>
        <taxon>Pleosporales</taxon>
        <taxon>Pleosporineae</taxon>
        <taxon>Pleosporaceae</taxon>
        <taxon>Pyrenophora</taxon>
    </lineage>
</organism>
<keyword evidence="3" id="KW-1185">Reference proteome</keyword>
<dbReference type="Pfam" id="PF13424">
    <property type="entry name" value="TPR_12"/>
    <property type="match status" value="5"/>
</dbReference>
<proteinExistence type="predicted"/>
<feature type="domain" description="AAA+ ATPase" evidence="1">
    <location>
        <begin position="278"/>
        <end position="438"/>
    </location>
</feature>
<dbReference type="SMART" id="SM00382">
    <property type="entry name" value="AAA"/>
    <property type="match status" value="1"/>
</dbReference>
<dbReference type="SMART" id="SM00028">
    <property type="entry name" value="TPR"/>
    <property type="match status" value="14"/>
</dbReference>
<dbReference type="GO" id="GO:0043531">
    <property type="term" value="F:ADP binding"/>
    <property type="evidence" value="ECO:0007669"/>
    <property type="project" value="InterPro"/>
</dbReference>
<gene>
    <name evidence="2" type="ORF">Ptr86124_012957</name>
</gene>
<evidence type="ECO:0000313" key="3">
    <source>
        <dbReference type="Proteomes" id="UP000249757"/>
    </source>
</evidence>
<evidence type="ECO:0000313" key="2">
    <source>
        <dbReference type="EMBL" id="KAI1508035.1"/>
    </source>
</evidence>
<dbReference type="Proteomes" id="UP000249757">
    <property type="component" value="Unassembled WGS sequence"/>
</dbReference>
<dbReference type="InterPro" id="IPR011990">
    <property type="entry name" value="TPR-like_helical_dom_sf"/>
</dbReference>
<evidence type="ECO:0000259" key="1">
    <source>
        <dbReference type="SMART" id="SM00382"/>
    </source>
</evidence>
<dbReference type="InterPro" id="IPR019734">
    <property type="entry name" value="TPR_rpt"/>
</dbReference>
<dbReference type="Pfam" id="PF00931">
    <property type="entry name" value="NB-ARC"/>
    <property type="match status" value="1"/>
</dbReference>
<dbReference type="InterPro" id="IPR003593">
    <property type="entry name" value="AAA+_ATPase"/>
</dbReference>
<protein>
    <submittedName>
        <fullName evidence="2">Tetratricopeptide repeat</fullName>
    </submittedName>
</protein>
<dbReference type="SUPFAM" id="SSF48452">
    <property type="entry name" value="TPR-like"/>
    <property type="match status" value="5"/>
</dbReference>
<dbReference type="Pfam" id="PF06985">
    <property type="entry name" value="HET"/>
    <property type="match status" value="1"/>
</dbReference>
<dbReference type="Pfam" id="PF13374">
    <property type="entry name" value="TPR_10"/>
    <property type="match status" value="5"/>
</dbReference>
<dbReference type="EMBL" id="NRDI02000029">
    <property type="protein sequence ID" value="KAI1508035.1"/>
    <property type="molecule type" value="Genomic_DNA"/>
</dbReference>
<dbReference type="PANTHER" id="PTHR46082:SF6">
    <property type="entry name" value="AAA+ ATPASE DOMAIN-CONTAINING PROTEIN-RELATED"/>
    <property type="match status" value="1"/>
</dbReference>
<dbReference type="PANTHER" id="PTHR46082">
    <property type="entry name" value="ATP/GTP-BINDING PROTEIN-RELATED"/>
    <property type="match status" value="1"/>
</dbReference>
<dbReference type="Gene3D" id="1.25.40.10">
    <property type="entry name" value="Tetratricopeptide repeat domain"/>
    <property type="match status" value="4"/>
</dbReference>
<dbReference type="InterPro" id="IPR053137">
    <property type="entry name" value="NLR-like"/>
</dbReference>
<dbReference type="PRINTS" id="PR00381">
    <property type="entry name" value="KINESINLIGHT"/>
</dbReference>
<name>A0A922N4L3_9PLEO</name>
<comment type="caution">
    <text evidence="2">The sequence shown here is derived from an EMBL/GenBank/DDBJ whole genome shotgun (WGS) entry which is preliminary data.</text>
</comment>
<dbReference type="InterPro" id="IPR002182">
    <property type="entry name" value="NB-ARC"/>
</dbReference>
<dbReference type="InterPro" id="IPR027417">
    <property type="entry name" value="P-loop_NTPase"/>
</dbReference>
<accession>A0A922N4L3</accession>
<sequence>MRLLHYDALGRLVLTDFRGKTTPRYAILSHRWSDSEALIEDISSGTYKEKEEGYRKLRFCADQAVQDGLQYFWIDTCCIDMWNNNERSKAINSMFQWYKNAARCYVFLSDVSVSTATEPVQPSDWEASFRASAWFTRGWTLQELIAPVSVEFFSRERRRIGDKKSLDQLIHDITNIPLAALRNRPLHEFNTSERRRWVENRRTEEEEDIVYCLLGILGVSMPTAYGEGQESARSRLQAELEETNNAPSIIQFSQNPRFVGRESQLAELEAKLFSNEHTTTTLAIVGPGGTGKTQLALEVAHRTRQKNKNCSVLWMDASDKVSLYQSYASVAQKLNIAGWDDDQADIKQLVKRCIVEISARHCLLIFDNTEHITLPSSGSSTIEAADLANCLPQSKLCSVIFTTTNTDTAQALAPQNIISLRELTLDAALKMLQVRLARPLANTEQQEAEHLLRALSYLPLAVMQAAACIKASGMTVQEYRSRMDDHKELAIEHSGDLSEGKLQGVGVKDPVAATLSLSIYEIRHDNALAADYLFLAACVERKDISLDLLEATSPQAREDAIRVLDKYALVTRRPAESALDVHRLVHRALRKQLQAQGLRQWTQRTITQLLRVFPDDNHSNRSKWRRLLPHAQYALSHSQMNEDDNERSHLASKCAMTLHSDGRYEEAEELFVQVMETSRTKLGADHPDTLTSMANLASTYWNQGRWDDAEKLEVQVMETRKTKLGADHPSTLNSMANLASTYWNQGRWDDAEKLEVQVIETSKTKLGADHPSTLTGMANLASTYMNQGRWDDAEKLEVQVIETSKTKLGADHPSTLNSMANLASTYWNQGRWDDAEKLFVQVIETSKTKLGADHPDTLTSMANLASTYRNQGRWDDAEKLEVQVMETRKTKLGADHPDTLTGMANLASTYRNQGRWDDAEKLDVEVIETRKTKLGADHPDTLTSMANLASTYWNQGRWDDAEKLDVEVIETRKTKLGADHPSTLTSMANLASTYWNQGRWDDAEKLEVQVIETRKTKLGADHPSTLTSMANLASTYMNQGRWDDAEKLEVQVMETRKTKLGADHPDTLTGMANLASTYMNQGRWDDAEKLFVQVMETRKTKLGADHPDTLTGMANLASTYWNQGRWDDAEKLFVQVMETSKTKLGADHPSTLTSMANLASTYRNQGRWDDAEKLFVQVIETSKTKLGVDHPETLKCMANLASTYWNQSRWDDAEKLFVQVMETRKTKLGADHPDTLTSMHNLAFTLQSQARHVEALALMEKCFQSRQQVLGEQHPYTQSSFDTLNGWRAEYSDGNP</sequence>
<dbReference type="Gene3D" id="3.40.50.300">
    <property type="entry name" value="P-loop containing nucleotide triphosphate hydrolases"/>
    <property type="match status" value="1"/>
</dbReference>
<dbReference type="InterPro" id="IPR010730">
    <property type="entry name" value="HET"/>
</dbReference>
<dbReference type="SUPFAM" id="SSF52540">
    <property type="entry name" value="P-loop containing nucleoside triphosphate hydrolases"/>
    <property type="match status" value="1"/>
</dbReference>